<dbReference type="InterPro" id="IPR018177">
    <property type="entry name" value="L-lactate_DH_AS"/>
</dbReference>
<evidence type="ECO:0000256" key="3">
    <source>
        <dbReference type="ARBA" id="ARBA00006054"/>
    </source>
</evidence>
<dbReference type="PIRSF" id="PIRSF000102">
    <property type="entry name" value="Lac_mal_DH"/>
    <property type="match status" value="1"/>
</dbReference>
<dbReference type="EMBL" id="CP029353">
    <property type="protein sequence ID" value="AWK86024.1"/>
    <property type="molecule type" value="Genomic_DNA"/>
</dbReference>
<dbReference type="GO" id="GO:0006096">
    <property type="term" value="P:glycolytic process"/>
    <property type="evidence" value="ECO:0007669"/>
    <property type="project" value="UniProtKB-UniRule"/>
</dbReference>
<evidence type="ECO:0000256" key="10">
    <source>
        <dbReference type="PIRSR" id="PIRSR000102-3"/>
    </source>
</evidence>
<protein>
    <recommendedName>
        <fullName evidence="4 8">L-lactate dehydrogenase</fullName>
        <shortName evidence="8">L-LDH</shortName>
        <ecNumber evidence="4 8">1.1.1.27</ecNumber>
    </recommendedName>
</protein>
<feature type="binding site" evidence="8">
    <location>
        <position position="140"/>
    </location>
    <ligand>
        <name>NAD(+)</name>
        <dbReference type="ChEBI" id="CHEBI:57540"/>
    </ligand>
</feature>
<dbReference type="InterPro" id="IPR036291">
    <property type="entry name" value="NAD(P)-bd_dom_sf"/>
</dbReference>
<keyword evidence="8" id="KW-0963">Cytoplasm</keyword>
<organism evidence="13 14">
    <name type="scientific">Azospirillum thermophilum</name>
    <dbReference type="NCBI Taxonomy" id="2202148"/>
    <lineage>
        <taxon>Bacteria</taxon>
        <taxon>Pseudomonadati</taxon>
        <taxon>Pseudomonadota</taxon>
        <taxon>Alphaproteobacteria</taxon>
        <taxon>Rhodospirillales</taxon>
        <taxon>Azospirillaceae</taxon>
        <taxon>Azospirillum</taxon>
    </lineage>
</organism>
<evidence type="ECO:0000256" key="9">
    <source>
        <dbReference type="PIRSR" id="PIRSR000102-1"/>
    </source>
</evidence>
<name>A0A2S2CNB9_9PROT</name>
<feature type="binding site" evidence="8">
    <location>
        <begin position="115"/>
        <end position="117"/>
    </location>
    <ligand>
        <name>NAD(+)</name>
        <dbReference type="ChEBI" id="CHEBI:57540"/>
    </ligand>
</feature>
<feature type="modified residue" description="Phosphotyrosine" evidence="8">
    <location>
        <position position="218"/>
    </location>
</feature>
<dbReference type="PANTHER" id="PTHR43128:SF16">
    <property type="entry name" value="L-LACTATE DEHYDROGENASE"/>
    <property type="match status" value="1"/>
</dbReference>
<dbReference type="AlphaFoldDB" id="A0A2S2CNB9"/>
<evidence type="ECO:0000256" key="6">
    <source>
        <dbReference type="ARBA" id="ARBA00023027"/>
    </source>
</evidence>
<feature type="binding site" evidence="8">
    <location>
        <begin position="76"/>
        <end position="77"/>
    </location>
    <ligand>
        <name>NAD(+)</name>
        <dbReference type="ChEBI" id="CHEBI:57540"/>
    </ligand>
</feature>
<dbReference type="InterPro" id="IPR022383">
    <property type="entry name" value="Lactate/malate_DH_C"/>
</dbReference>
<comment type="subcellular location">
    <subcellularLocation>
        <location evidence="8">Cytoplasm</location>
    </subcellularLocation>
</comment>
<dbReference type="HAMAP" id="MF_00488">
    <property type="entry name" value="Lactate_dehydrog"/>
    <property type="match status" value="1"/>
</dbReference>
<keyword evidence="5 8" id="KW-0560">Oxidoreductase</keyword>
<evidence type="ECO:0000313" key="13">
    <source>
        <dbReference type="EMBL" id="AWK86024.1"/>
    </source>
</evidence>
<dbReference type="InterPro" id="IPR001557">
    <property type="entry name" value="L-lactate/malate_DH"/>
</dbReference>
<feature type="binding site" evidence="8">
    <location>
        <position position="227"/>
    </location>
    <ligand>
        <name>substrate</name>
    </ligand>
</feature>
<dbReference type="Gene3D" id="3.40.50.720">
    <property type="entry name" value="NAD(P)-binding Rossmann-like Domain"/>
    <property type="match status" value="1"/>
</dbReference>
<dbReference type="InterPro" id="IPR001236">
    <property type="entry name" value="Lactate/malate_DH_N"/>
</dbReference>
<dbReference type="PROSITE" id="PS00064">
    <property type="entry name" value="L_LDH"/>
    <property type="match status" value="1"/>
</dbReference>
<reference evidence="14" key="1">
    <citation type="submission" date="2018-05" db="EMBL/GenBank/DDBJ databases">
        <title>Azospirillum thermophila sp. nov., a novel isolated from hot spring.</title>
        <authorList>
            <person name="Zhao Z."/>
        </authorList>
    </citation>
    <scope>NUCLEOTIDE SEQUENCE [LARGE SCALE GENOMIC DNA]</scope>
    <source>
        <strain evidence="14">CFH 70021</strain>
    </source>
</reference>
<evidence type="ECO:0000256" key="2">
    <source>
        <dbReference type="ARBA" id="ARBA00004843"/>
    </source>
</evidence>
<comment type="caution">
    <text evidence="8">Lacks conserved residue(s) required for the propagation of feature annotation.</text>
</comment>
<dbReference type="GO" id="GO:0004459">
    <property type="term" value="F:L-lactate dehydrogenase (NAD+) activity"/>
    <property type="evidence" value="ECO:0007669"/>
    <property type="project" value="UniProtKB-UniRule"/>
</dbReference>
<dbReference type="UniPathway" id="UPA00554">
    <property type="reaction ID" value="UER00611"/>
</dbReference>
<gene>
    <name evidence="8" type="primary">ldh</name>
    <name evidence="13" type="ORF">DEW08_06955</name>
</gene>
<feature type="binding site" evidence="10">
    <location>
        <begin position="7"/>
        <end position="12"/>
    </location>
    <ligand>
        <name>NAD(+)</name>
        <dbReference type="ChEBI" id="CHEBI:57540"/>
    </ligand>
</feature>
<dbReference type="GO" id="GO:0006089">
    <property type="term" value="P:lactate metabolic process"/>
    <property type="evidence" value="ECO:0007669"/>
    <property type="project" value="TreeGrafter"/>
</dbReference>
<accession>A0A2S2CNB9</accession>
<feature type="binding site" evidence="8">
    <location>
        <begin position="145"/>
        <end position="148"/>
    </location>
    <ligand>
        <name>substrate</name>
    </ligand>
</feature>
<feature type="binding site" evidence="10">
    <location>
        <position position="92"/>
    </location>
    <ligand>
        <name>NAD(+)</name>
        <dbReference type="ChEBI" id="CHEBI:57540"/>
    </ligand>
</feature>
<evidence type="ECO:0000256" key="1">
    <source>
        <dbReference type="ARBA" id="ARBA00003966"/>
    </source>
</evidence>
<dbReference type="Pfam" id="PF00056">
    <property type="entry name" value="Ldh_1_N"/>
    <property type="match status" value="1"/>
</dbReference>
<dbReference type="Pfam" id="PF02866">
    <property type="entry name" value="Ldh_1_C"/>
    <property type="match status" value="1"/>
</dbReference>
<comment type="catalytic activity">
    <reaction evidence="7 8">
        <text>(S)-lactate + NAD(+) = pyruvate + NADH + H(+)</text>
        <dbReference type="Rhea" id="RHEA:23444"/>
        <dbReference type="ChEBI" id="CHEBI:15361"/>
        <dbReference type="ChEBI" id="CHEBI:15378"/>
        <dbReference type="ChEBI" id="CHEBI:16651"/>
        <dbReference type="ChEBI" id="CHEBI:57540"/>
        <dbReference type="ChEBI" id="CHEBI:57945"/>
        <dbReference type="EC" id="1.1.1.27"/>
    </reaction>
</comment>
<keyword evidence="6 8" id="KW-0520">NAD</keyword>
<feature type="binding site" evidence="8">
    <location>
        <position position="79"/>
    </location>
    <ligand>
        <name>substrate</name>
    </ligand>
</feature>
<dbReference type="SUPFAM" id="SSF51735">
    <property type="entry name" value="NAD(P)-binding Rossmann-fold domains"/>
    <property type="match status" value="1"/>
</dbReference>
<evidence type="ECO:0000256" key="5">
    <source>
        <dbReference type="ARBA" id="ARBA00023002"/>
    </source>
</evidence>
<dbReference type="PRINTS" id="PR00086">
    <property type="entry name" value="LLDHDRGNASE"/>
</dbReference>
<feature type="binding site" evidence="8">
    <location>
        <begin position="117"/>
        <end position="120"/>
    </location>
    <ligand>
        <name>substrate</name>
    </ligand>
</feature>
<keyword evidence="8" id="KW-0021">Allosteric enzyme</keyword>
<keyword evidence="8" id="KW-0597">Phosphoprotein</keyword>
<feature type="binding site" evidence="8">
    <location>
        <position position="62"/>
    </location>
    <ligand>
        <name>NAD(+)</name>
        <dbReference type="ChEBI" id="CHEBI:57540"/>
    </ligand>
</feature>
<dbReference type="RefSeq" id="WP_109325677.1">
    <property type="nucleotide sequence ID" value="NZ_CP029353.1"/>
</dbReference>
<proteinExistence type="inferred from homology"/>
<feature type="binding site" evidence="8">
    <location>
        <position position="150"/>
    </location>
    <ligand>
        <name>beta-D-fructose 1,6-bisphosphate</name>
        <dbReference type="ChEBI" id="CHEBI:32966"/>
        <note>allosteric activator</note>
    </ligand>
</feature>
<comment type="function">
    <text evidence="8">Catalyzes the conversion of lactate to pyruvate.</text>
</comment>
<feature type="binding site" evidence="8">
    <location>
        <position position="165"/>
    </location>
    <ligand>
        <name>beta-D-fructose 1,6-bisphosphate</name>
        <dbReference type="ChEBI" id="CHEBI:32966"/>
        <note>allosteric activator</note>
    </ligand>
</feature>
<evidence type="ECO:0000313" key="14">
    <source>
        <dbReference type="Proteomes" id="UP000245629"/>
    </source>
</evidence>
<evidence type="ECO:0000259" key="12">
    <source>
        <dbReference type="Pfam" id="PF02866"/>
    </source>
</evidence>
<evidence type="ECO:0000256" key="4">
    <source>
        <dbReference type="ARBA" id="ARBA00012967"/>
    </source>
</evidence>
<comment type="subunit">
    <text evidence="8">Homotetramer.</text>
</comment>
<feature type="domain" description="Lactate/malate dehydrogenase C-terminal" evidence="12">
    <location>
        <begin position="142"/>
        <end position="306"/>
    </location>
</feature>
<dbReference type="OrthoDB" id="9802969at2"/>
<dbReference type="PANTHER" id="PTHR43128">
    <property type="entry name" value="L-2-HYDROXYCARBOXYLATE DEHYDROGENASE (NAD(P)(+))"/>
    <property type="match status" value="1"/>
</dbReference>
<comment type="similarity">
    <text evidence="3 8">Belongs to the LDH/MDH superfamily. LDH family.</text>
</comment>
<feature type="binding site" evidence="8">
    <location>
        <position position="85"/>
    </location>
    <ligand>
        <name>substrate</name>
    </ligand>
</feature>
<comment type="activity regulation">
    <text evidence="8">Allosterically activated by fructose 1,6-bisphosphate (FBP).</text>
</comment>
<sequence length="316" mass="32462">MKVGIVGAGFVGSTAAYALVTSGGASEVVLVDANEKLAMAQAQDIAHAVPFARATTVRHGPYEALDGAGVVVLAAGVGQKPGETRLDLLERNARVFGQVIPAALAAAPEAILLVATNPVDVMTHIATHISGLPRHRVIGSGTVLDTARFRALLGARLGVTPKSVHAHVVGEHGDSEVLLWSGATAAGMPVERCAAQLGHPLTDADRAAIDEGVRRAAYRIIEGKGHTAFGIGSGIARIIAAIAGDERAVLTCSTLTDAVAGVRDVTLSLPRVLGSRGVVDTVMPPLSAEEETALNRSATILREAATGVEQRMGWAK</sequence>
<evidence type="ECO:0000259" key="11">
    <source>
        <dbReference type="Pfam" id="PF00056"/>
    </source>
</evidence>
<dbReference type="Proteomes" id="UP000245629">
    <property type="component" value="Chromosome 2"/>
</dbReference>
<feature type="domain" description="Lactate/malate dehydrogenase N-terminal" evidence="11">
    <location>
        <begin position="1"/>
        <end position="139"/>
    </location>
</feature>
<keyword evidence="14" id="KW-1185">Reference proteome</keyword>
<evidence type="ECO:0000256" key="7">
    <source>
        <dbReference type="ARBA" id="ARBA00049258"/>
    </source>
</evidence>
<comment type="pathway">
    <text evidence="2 8">Fermentation; pyruvate fermentation to lactate; (S)-lactate from pyruvate: step 1/1.</text>
</comment>
<feature type="binding site" evidence="8">
    <location>
        <position position="11"/>
    </location>
    <ligand>
        <name>NAD(+)</name>
        <dbReference type="ChEBI" id="CHEBI:57540"/>
    </ligand>
</feature>
<dbReference type="Gene3D" id="3.90.110.10">
    <property type="entry name" value="Lactate dehydrogenase/glycoside hydrolase, family 4, C-terminal"/>
    <property type="match status" value="1"/>
</dbReference>
<feature type="binding site" evidence="8 10">
    <location>
        <position position="32"/>
    </location>
    <ligand>
        <name>NAD(+)</name>
        <dbReference type="ChEBI" id="CHEBI:57540"/>
    </ligand>
</feature>
<evidence type="ECO:0000256" key="8">
    <source>
        <dbReference type="HAMAP-Rule" id="MF_00488"/>
    </source>
</evidence>
<dbReference type="InterPro" id="IPR015955">
    <property type="entry name" value="Lactate_DH/Glyco_Ohase_4_C"/>
</dbReference>
<dbReference type="EC" id="1.1.1.27" evidence="4 8"/>
<feature type="active site" description="Proton acceptor" evidence="8 9">
    <location>
        <position position="172"/>
    </location>
</feature>
<dbReference type="InterPro" id="IPR011304">
    <property type="entry name" value="L-lactate_DH"/>
</dbReference>
<dbReference type="NCBIfam" id="TIGR01771">
    <property type="entry name" value="L-LDH-NAD"/>
    <property type="match status" value="1"/>
</dbReference>
<dbReference type="KEGG" id="azz:DEW08_06955"/>
<dbReference type="GO" id="GO:0005737">
    <property type="term" value="C:cytoplasm"/>
    <property type="evidence" value="ECO:0007669"/>
    <property type="project" value="UniProtKB-SubCell"/>
</dbReference>
<comment type="function">
    <text evidence="1">Catalyzes the reversible oxidation of malate to oxaloacetate.</text>
</comment>
<dbReference type="SUPFAM" id="SSF56327">
    <property type="entry name" value="LDH C-terminal domain-like"/>
    <property type="match status" value="1"/>
</dbReference>